<dbReference type="Pfam" id="PF11954">
    <property type="entry name" value="DUF3471"/>
    <property type="match status" value="1"/>
</dbReference>
<dbReference type="SUPFAM" id="SSF56601">
    <property type="entry name" value="beta-lactamase/transpeptidase-like"/>
    <property type="match status" value="1"/>
</dbReference>
<dbReference type="RefSeq" id="WP_116537390.1">
    <property type="nucleotide sequence ID" value="NZ_QDFT01000015.1"/>
</dbReference>
<feature type="chain" id="PRO_5015730439" evidence="1">
    <location>
        <begin position="25"/>
        <end position="532"/>
    </location>
</feature>
<evidence type="ECO:0000256" key="1">
    <source>
        <dbReference type="SAM" id="SignalP"/>
    </source>
</evidence>
<dbReference type="GO" id="GO:0016787">
    <property type="term" value="F:hydrolase activity"/>
    <property type="evidence" value="ECO:0007669"/>
    <property type="project" value="UniProtKB-KW"/>
</dbReference>
<organism evidence="4 5">
    <name type="scientific">Microbacterium testaceum</name>
    <name type="common">Aureobacterium testaceum</name>
    <name type="synonym">Brevibacterium testaceum</name>
    <dbReference type="NCBI Taxonomy" id="2033"/>
    <lineage>
        <taxon>Bacteria</taxon>
        <taxon>Bacillati</taxon>
        <taxon>Actinomycetota</taxon>
        <taxon>Actinomycetes</taxon>
        <taxon>Micrococcales</taxon>
        <taxon>Microbacteriaceae</taxon>
        <taxon>Microbacterium</taxon>
    </lineage>
</organism>
<evidence type="ECO:0000313" key="5">
    <source>
        <dbReference type="Proteomes" id="UP000244649"/>
    </source>
</evidence>
<dbReference type="PANTHER" id="PTHR46825:SF15">
    <property type="entry name" value="BETA-LACTAMASE-RELATED DOMAIN-CONTAINING PROTEIN"/>
    <property type="match status" value="1"/>
</dbReference>
<comment type="caution">
    <text evidence="4">The sequence shown here is derived from an EMBL/GenBank/DDBJ whole genome shotgun (WGS) entry which is preliminary data.</text>
</comment>
<evidence type="ECO:0000313" key="4">
    <source>
        <dbReference type="EMBL" id="PVE73722.1"/>
    </source>
</evidence>
<dbReference type="Gene3D" id="3.40.710.10">
    <property type="entry name" value="DD-peptidase/beta-lactamase superfamily"/>
    <property type="match status" value="1"/>
</dbReference>
<dbReference type="PANTHER" id="PTHR46825">
    <property type="entry name" value="D-ALANYL-D-ALANINE-CARBOXYPEPTIDASE/ENDOPEPTIDASE AMPH"/>
    <property type="match status" value="1"/>
</dbReference>
<name>A0A2T7WKN5_MICTE</name>
<feature type="signal peptide" evidence="1">
    <location>
        <begin position="1"/>
        <end position="24"/>
    </location>
</feature>
<dbReference type="InterPro" id="IPR001466">
    <property type="entry name" value="Beta-lactam-related"/>
</dbReference>
<dbReference type="Gene3D" id="2.40.128.600">
    <property type="match status" value="1"/>
</dbReference>
<reference evidence="4 5" key="1">
    <citation type="submission" date="2018-04" db="EMBL/GenBank/DDBJ databases">
        <authorList>
            <person name="Go L.Y."/>
            <person name="Mitchell J.A."/>
        </authorList>
    </citation>
    <scope>NUCLEOTIDE SEQUENCE [LARGE SCALE GENOMIC DNA]</scope>
    <source>
        <strain evidence="4 5">TPD7010</strain>
    </source>
</reference>
<dbReference type="Proteomes" id="UP000244649">
    <property type="component" value="Unassembled WGS sequence"/>
</dbReference>
<gene>
    <name evidence="4" type="ORF">DC432_07885</name>
</gene>
<dbReference type="EMBL" id="QDFT01000015">
    <property type="protein sequence ID" value="PVE73722.1"/>
    <property type="molecule type" value="Genomic_DNA"/>
</dbReference>
<evidence type="ECO:0000259" key="2">
    <source>
        <dbReference type="Pfam" id="PF00144"/>
    </source>
</evidence>
<sequence length="532" mass="55653">MSTRATRIAAGLIPLLLVAPLASGCTPDALPAADASPAPVATDPRVDALASVTDATIDAAVADIDASVRAAMDATGTPGVAVAVVHGGETVFARGYGVRNLDTGEPVDENTVFAMASVSKSIGATVVARAIDEGLITWDTPVQKNLPSFALSDPWVSENLTIADLYAHRSGLYEHAGDDLEEIGYDRAAVLQRLRAVPLGGFRSTYAYGNFDITAAAESVAAAAGEDWADLSERLIYGPLGMDDTSSRFADLAGRENRAMGHQRVDGTWVVTPEQRRPDAQSPAGGVSSSVTDMARWMTMVLAAGAGDDALVSRAALLPAVTPQIMTGRDPAQSTMDQRAGFYGYGFNVTTTAGGLVDVNHSGAFRLGTGTTVKMLPAADLGIVVLSDGEANGVAEGIAGRFADIAQYGAPRQDWLALYMNVFAQMAQPMGELAGEERRADAAPPAALEDYAGVYRNDYFGDATVRVQDGALQLALGPTGRWTLSPWDGDVFTFAPTGENATEGTVSQATFSADGTLVLEYFDEHGMGTFRR</sequence>
<keyword evidence="1" id="KW-0732">Signal</keyword>
<feature type="domain" description="Peptidase S12 Pab87-related C-terminal" evidence="3">
    <location>
        <begin position="438"/>
        <end position="513"/>
    </location>
</feature>
<dbReference type="InterPro" id="IPR021860">
    <property type="entry name" value="Peptidase_S12_Pab87-rel_C"/>
</dbReference>
<feature type="domain" description="Beta-lactamase-related" evidence="2">
    <location>
        <begin position="65"/>
        <end position="394"/>
    </location>
</feature>
<keyword evidence="4" id="KW-0378">Hydrolase</keyword>
<proteinExistence type="predicted"/>
<dbReference type="AlphaFoldDB" id="A0A2T7WKN5"/>
<dbReference type="InterPro" id="IPR050491">
    <property type="entry name" value="AmpC-like"/>
</dbReference>
<accession>A0A2T7WKN5</accession>
<evidence type="ECO:0000259" key="3">
    <source>
        <dbReference type="Pfam" id="PF11954"/>
    </source>
</evidence>
<protein>
    <submittedName>
        <fullName evidence="4">Serine hydrolase</fullName>
    </submittedName>
</protein>
<dbReference type="PROSITE" id="PS51257">
    <property type="entry name" value="PROKAR_LIPOPROTEIN"/>
    <property type="match status" value="1"/>
</dbReference>
<dbReference type="InterPro" id="IPR012338">
    <property type="entry name" value="Beta-lactam/transpept-like"/>
</dbReference>
<dbReference type="Pfam" id="PF00144">
    <property type="entry name" value="Beta-lactamase"/>
    <property type="match status" value="1"/>
</dbReference>